<feature type="region of interest" description="Disordered" evidence="1">
    <location>
        <begin position="21"/>
        <end position="90"/>
    </location>
</feature>
<sequence length="931" mass="105585">MANTSFNYWVNTFPMLRFSGKEESQNGFEDVERENGDKSKYTYSPQPPTPVSRPKSPPMPTQTRNSRHSFITQDNLTPSKGSLYLPSSKQGVHPADAAAVLASLAPNNSKDIYLPSEISFPSPPSKYSVDDPKKHLKRSVSFNNSRRSSSTRQQQPYLDIAEALATSTSLIRENNKRILNMETQYSDNEIDAYSDDGADGADGPELEFEEQIVCLSTELSNMQERFNEQLLGKNQLIQGLENAVKKHEREEKKRKLEIERLERQLEVQRKAISELADQQHHEAELATRANSTTDPKTLETARRREQELREKDRAIEELNRRITIATRKAADAVEKESKLVALEAQLTKYYALENEWKVKEKTFESLSTQVESIKKQECEINQKNALIRTLETRLESTSKVIAELREKHAPHDLLRQLRQKDYIIDNLTQQVEDIDANLKIKDDEIECLTQRIAEESKLLEKLKEQNKQLDPFRVRAEDAEMRVGQLKRQLAEKERLLAEKEMKYNDATKSSREGSEKLRSQELSLANLRQEVEVLRQAVSTQSQEARDKETLLANLRNETAHMRSNYQGLLDALTEKDLKIQQLDQQIESLHSVANSASTEKDSKMIKNEVRLNALQKVLNSKIEACRDYERKIAELEEEFDCLKKQMEDSKTAGSEKEAKINRLLKVNRELKTEVTQLKQKMEEKEKELVAMRSRIPGPSPGSIPNASERKPRSRSTSRVRSSYSGESSSDEANGSRIRKHSSMSGLGRTPLQRSSSFTALSSVNPRRVSDSPRLSLNRTKSTTSTSSTEQRRASVVPVKREVKRDVKSRPMSTSSVDMLKKSVTSTKPQSRPINRSAVAQRQRDGKVLTQICSGVTPKKTTKLSSVPENRVVGTRKLTSANVERKKLSDLNIDAAASRSPTVARTSPPSPTKSRNSLTRPLPSKKTSDN</sequence>
<name>A0A1D1XWX3_9ARAE</name>
<feature type="compositionally biased region" description="Pro residues" evidence="1">
    <location>
        <begin position="45"/>
        <end position="60"/>
    </location>
</feature>
<feature type="compositionally biased region" description="Polar residues" evidence="1">
    <location>
        <begin position="812"/>
        <end position="841"/>
    </location>
</feature>
<feature type="compositionally biased region" description="Polar residues" evidence="1">
    <location>
        <begin position="61"/>
        <end position="90"/>
    </location>
</feature>
<feature type="compositionally biased region" description="Basic and acidic residues" evidence="1">
    <location>
        <begin position="681"/>
        <end position="691"/>
    </location>
</feature>
<dbReference type="AlphaFoldDB" id="A0A1D1XWX3"/>
<evidence type="ECO:0000313" key="2">
    <source>
        <dbReference type="EMBL" id="JAT46880.1"/>
    </source>
</evidence>
<dbReference type="Gene3D" id="1.10.287.1490">
    <property type="match status" value="1"/>
</dbReference>
<dbReference type="EMBL" id="GDJX01021056">
    <property type="protein sequence ID" value="JAT46880.1"/>
    <property type="molecule type" value="Transcribed_RNA"/>
</dbReference>
<feature type="region of interest" description="Disordered" evidence="1">
    <location>
        <begin position="281"/>
        <end position="306"/>
    </location>
</feature>
<feature type="region of interest" description="Disordered" evidence="1">
    <location>
        <begin position="888"/>
        <end position="931"/>
    </location>
</feature>
<gene>
    <name evidence="2" type="primary">CLIP-190_6</name>
    <name evidence="2" type="ORF">g.64610</name>
</gene>
<feature type="compositionally biased region" description="Low complexity" evidence="1">
    <location>
        <begin position="694"/>
        <end position="706"/>
    </location>
</feature>
<protein>
    <submittedName>
        <fullName evidence="2">Restin</fullName>
    </submittedName>
</protein>
<reference evidence="2" key="1">
    <citation type="submission" date="2015-07" db="EMBL/GenBank/DDBJ databases">
        <title>Transcriptome Assembly of Anthurium amnicola.</title>
        <authorList>
            <person name="Suzuki J."/>
        </authorList>
    </citation>
    <scope>NUCLEOTIDE SEQUENCE</scope>
</reference>
<feature type="compositionally biased region" description="Low complexity" evidence="1">
    <location>
        <begin position="139"/>
        <end position="152"/>
    </location>
</feature>
<feature type="compositionally biased region" description="Low complexity" evidence="1">
    <location>
        <begin position="720"/>
        <end position="729"/>
    </location>
</feature>
<accession>A0A1D1XWX3</accession>
<feature type="region of interest" description="Disordered" evidence="1">
    <location>
        <begin position="680"/>
        <end position="847"/>
    </location>
</feature>
<feature type="compositionally biased region" description="Basic and acidic residues" evidence="1">
    <location>
        <begin position="296"/>
        <end position="306"/>
    </location>
</feature>
<proteinExistence type="predicted"/>
<feature type="compositionally biased region" description="Polar residues" evidence="1">
    <location>
        <begin position="900"/>
        <end position="920"/>
    </location>
</feature>
<feature type="compositionally biased region" description="Polar residues" evidence="1">
    <location>
        <begin position="753"/>
        <end position="766"/>
    </location>
</feature>
<feature type="region of interest" description="Disordered" evidence="1">
    <location>
        <begin position="113"/>
        <end position="155"/>
    </location>
</feature>
<organism evidence="2">
    <name type="scientific">Anthurium amnicola</name>
    <dbReference type="NCBI Taxonomy" id="1678845"/>
    <lineage>
        <taxon>Eukaryota</taxon>
        <taxon>Viridiplantae</taxon>
        <taxon>Streptophyta</taxon>
        <taxon>Embryophyta</taxon>
        <taxon>Tracheophyta</taxon>
        <taxon>Spermatophyta</taxon>
        <taxon>Magnoliopsida</taxon>
        <taxon>Liliopsida</taxon>
        <taxon>Araceae</taxon>
        <taxon>Pothoideae</taxon>
        <taxon>Potheae</taxon>
        <taxon>Anthurium</taxon>
    </lineage>
</organism>
<evidence type="ECO:0000256" key="1">
    <source>
        <dbReference type="SAM" id="MobiDB-lite"/>
    </source>
</evidence>
<feature type="compositionally biased region" description="Basic and acidic residues" evidence="1">
    <location>
        <begin position="800"/>
        <end position="810"/>
    </location>
</feature>